<sequence length="411" mass="45082">MKSSILSLLLIFSFNLYAQKGGKPGVKKAPAKTTVAKKAVTPTPAAGDGLFADIKTNKGTITLKLAYDKTPVTVANFVSLSEGTNTWVTDEKLKNKPFYDGLKFHRVIKDFMIQGGDPTGTGSGSPGYKFKDEITDLKHNKAGILSMANSGPRTNGSQFFITHKETPWLDGKHTVFGEVQVGQDVVNKIEQNDIIEKVKIRRVGTAAKSFDAVKVMSDYFASKPDEDKKAAEAEEAARKQQEEIRKQKQAQEDEKKRVYREQYKDLISSTAQRLTALKATGSKTESGVTYVITKGNGTKPTDTESVFIPFTGYLPDGTMFESSDEQTSKTWGKFDENRAKMNGYRPIELTLAQGGLIPGLMEGLKMMSFGDKATFFIPAELAYGSRGGGNVIPPNSEVIFEVELLKEAPKK</sequence>
<evidence type="ECO:0000256" key="7">
    <source>
        <dbReference type="SAM" id="MobiDB-lite"/>
    </source>
</evidence>
<gene>
    <name evidence="11" type="ORF">CHX27_08640</name>
</gene>
<dbReference type="Gene3D" id="2.40.100.10">
    <property type="entry name" value="Cyclophilin-like"/>
    <property type="match status" value="1"/>
</dbReference>
<dbReference type="EC" id="5.2.1.8" evidence="3 6"/>
<dbReference type="InterPro" id="IPR001179">
    <property type="entry name" value="PPIase_FKBP_dom"/>
</dbReference>
<evidence type="ECO:0000259" key="9">
    <source>
        <dbReference type="PROSITE" id="PS50059"/>
    </source>
</evidence>
<dbReference type="InterPro" id="IPR002130">
    <property type="entry name" value="Cyclophilin-type_PPIase_dom"/>
</dbReference>
<dbReference type="InterPro" id="IPR046357">
    <property type="entry name" value="PPIase_dom_sf"/>
</dbReference>
<dbReference type="InterPro" id="IPR044666">
    <property type="entry name" value="Cyclophilin_A-like"/>
</dbReference>
<feature type="signal peptide" evidence="8">
    <location>
        <begin position="1"/>
        <end position="18"/>
    </location>
</feature>
<dbReference type="PROSITE" id="PS50072">
    <property type="entry name" value="CSA_PPIASE_2"/>
    <property type="match status" value="1"/>
</dbReference>
<keyword evidence="5 6" id="KW-0413">Isomerase</keyword>
<dbReference type="Pfam" id="PF00254">
    <property type="entry name" value="FKBP_C"/>
    <property type="match status" value="1"/>
</dbReference>
<evidence type="ECO:0000256" key="1">
    <source>
        <dbReference type="ARBA" id="ARBA00000971"/>
    </source>
</evidence>
<evidence type="ECO:0000256" key="5">
    <source>
        <dbReference type="ARBA" id="ARBA00023235"/>
    </source>
</evidence>
<evidence type="ECO:0000259" key="10">
    <source>
        <dbReference type="PROSITE" id="PS50072"/>
    </source>
</evidence>
<name>A0A255ZR05_9FLAO</name>
<proteinExistence type="inferred from homology"/>
<dbReference type="SUPFAM" id="SSF50891">
    <property type="entry name" value="Cyclophilin-like"/>
    <property type="match status" value="1"/>
</dbReference>
<dbReference type="PROSITE" id="PS50059">
    <property type="entry name" value="FKBP_PPIASE"/>
    <property type="match status" value="1"/>
</dbReference>
<dbReference type="PROSITE" id="PS00170">
    <property type="entry name" value="CSA_PPIASE_1"/>
    <property type="match status" value="1"/>
</dbReference>
<dbReference type="InterPro" id="IPR029000">
    <property type="entry name" value="Cyclophilin-like_dom_sf"/>
</dbReference>
<dbReference type="Gene3D" id="3.10.50.40">
    <property type="match status" value="1"/>
</dbReference>
<keyword evidence="12" id="KW-1185">Reference proteome</keyword>
<dbReference type="Pfam" id="PF00160">
    <property type="entry name" value="Pro_isomerase"/>
    <property type="match status" value="1"/>
</dbReference>
<evidence type="ECO:0000256" key="4">
    <source>
        <dbReference type="ARBA" id="ARBA00023110"/>
    </source>
</evidence>
<dbReference type="GO" id="GO:0003755">
    <property type="term" value="F:peptidyl-prolyl cis-trans isomerase activity"/>
    <property type="evidence" value="ECO:0007669"/>
    <property type="project" value="UniProtKB-KW"/>
</dbReference>
<dbReference type="PANTHER" id="PTHR45625:SF4">
    <property type="entry name" value="PEPTIDYLPROLYL ISOMERASE DOMAIN AND WD REPEAT-CONTAINING PROTEIN 1"/>
    <property type="match status" value="1"/>
</dbReference>
<feature type="domain" description="PPIase FKBP-type" evidence="9">
    <location>
        <begin position="303"/>
        <end position="408"/>
    </location>
</feature>
<evidence type="ECO:0000313" key="11">
    <source>
        <dbReference type="EMBL" id="OYQ43839.1"/>
    </source>
</evidence>
<dbReference type="SUPFAM" id="SSF54534">
    <property type="entry name" value="FKBP-like"/>
    <property type="match status" value="1"/>
</dbReference>
<dbReference type="EMBL" id="NOXX01000197">
    <property type="protein sequence ID" value="OYQ43839.1"/>
    <property type="molecule type" value="Genomic_DNA"/>
</dbReference>
<organism evidence="11 12">
    <name type="scientific">Flavobacterium aurantiibacter</name>
    <dbReference type="NCBI Taxonomy" id="2023067"/>
    <lineage>
        <taxon>Bacteria</taxon>
        <taxon>Pseudomonadati</taxon>
        <taxon>Bacteroidota</taxon>
        <taxon>Flavobacteriia</taxon>
        <taxon>Flavobacteriales</taxon>
        <taxon>Flavobacteriaceae</taxon>
        <taxon>Flavobacterium</taxon>
    </lineage>
</organism>
<dbReference type="OrthoDB" id="9807797at2"/>
<dbReference type="CDD" id="cd00317">
    <property type="entry name" value="cyclophilin"/>
    <property type="match status" value="1"/>
</dbReference>
<comment type="similarity">
    <text evidence="2">Belongs to the cyclophilin-type PPIase family.</text>
</comment>
<keyword evidence="4 6" id="KW-0697">Rotamase</keyword>
<dbReference type="Proteomes" id="UP000216035">
    <property type="component" value="Unassembled WGS sequence"/>
</dbReference>
<dbReference type="PRINTS" id="PR00153">
    <property type="entry name" value="CSAPPISMRASE"/>
</dbReference>
<comment type="caution">
    <text evidence="11">The sequence shown here is derived from an EMBL/GenBank/DDBJ whole genome shotgun (WGS) entry which is preliminary data.</text>
</comment>
<feature type="chain" id="PRO_5012468611" description="peptidylprolyl isomerase" evidence="8">
    <location>
        <begin position="19"/>
        <end position="411"/>
    </location>
</feature>
<comment type="catalytic activity">
    <reaction evidence="1 6">
        <text>[protein]-peptidylproline (omega=180) = [protein]-peptidylproline (omega=0)</text>
        <dbReference type="Rhea" id="RHEA:16237"/>
        <dbReference type="Rhea" id="RHEA-COMP:10747"/>
        <dbReference type="Rhea" id="RHEA-COMP:10748"/>
        <dbReference type="ChEBI" id="CHEBI:83833"/>
        <dbReference type="ChEBI" id="CHEBI:83834"/>
        <dbReference type="EC" id="5.2.1.8"/>
    </reaction>
</comment>
<evidence type="ECO:0000256" key="3">
    <source>
        <dbReference type="ARBA" id="ARBA00013194"/>
    </source>
</evidence>
<dbReference type="RefSeq" id="WP_094486371.1">
    <property type="nucleotide sequence ID" value="NZ_NOXX01000197.1"/>
</dbReference>
<feature type="region of interest" description="Disordered" evidence="7">
    <location>
        <begin position="224"/>
        <end position="256"/>
    </location>
</feature>
<dbReference type="InterPro" id="IPR020892">
    <property type="entry name" value="Cyclophilin-type_PPIase_CS"/>
</dbReference>
<dbReference type="GO" id="GO:0006457">
    <property type="term" value="P:protein folding"/>
    <property type="evidence" value="ECO:0007669"/>
    <property type="project" value="InterPro"/>
</dbReference>
<evidence type="ECO:0000313" key="12">
    <source>
        <dbReference type="Proteomes" id="UP000216035"/>
    </source>
</evidence>
<accession>A0A255ZR05</accession>
<dbReference type="AlphaFoldDB" id="A0A255ZR05"/>
<feature type="domain" description="PPIase cyclophilin-type" evidence="10">
    <location>
        <begin position="59"/>
        <end position="191"/>
    </location>
</feature>
<evidence type="ECO:0000256" key="6">
    <source>
        <dbReference type="PROSITE-ProRule" id="PRU00277"/>
    </source>
</evidence>
<keyword evidence="8" id="KW-0732">Signal</keyword>
<protein>
    <recommendedName>
        <fullName evidence="3 6">peptidylprolyl isomerase</fullName>
        <ecNumber evidence="3 6">5.2.1.8</ecNumber>
    </recommendedName>
</protein>
<evidence type="ECO:0000256" key="2">
    <source>
        <dbReference type="ARBA" id="ARBA00007365"/>
    </source>
</evidence>
<reference evidence="11 12" key="1">
    <citation type="submission" date="2017-07" db="EMBL/GenBank/DDBJ databases">
        <title>Flavobacterium cyanobacteriorum sp. nov., isolated from cyanobacterial aggregates in a eutrophic lake.</title>
        <authorList>
            <person name="Cai H."/>
        </authorList>
    </citation>
    <scope>NUCLEOTIDE SEQUENCE [LARGE SCALE GENOMIC DNA]</scope>
    <source>
        <strain evidence="11 12">TH167</strain>
    </source>
</reference>
<evidence type="ECO:0000256" key="8">
    <source>
        <dbReference type="SAM" id="SignalP"/>
    </source>
</evidence>
<dbReference type="PANTHER" id="PTHR45625">
    <property type="entry name" value="PEPTIDYL-PROLYL CIS-TRANS ISOMERASE-RELATED"/>
    <property type="match status" value="1"/>
</dbReference>